<name>A0ABM0MRZ1_SACKO</name>
<evidence type="ECO:0000313" key="6">
    <source>
        <dbReference type="RefSeq" id="XP_006822782.1"/>
    </source>
</evidence>
<proteinExistence type="predicted"/>
<dbReference type="InterPro" id="IPR036770">
    <property type="entry name" value="Ankyrin_rpt-contain_sf"/>
</dbReference>
<reference evidence="6" key="1">
    <citation type="submission" date="2025-08" db="UniProtKB">
        <authorList>
            <consortium name="RefSeq"/>
        </authorList>
    </citation>
    <scope>IDENTIFICATION</scope>
    <source>
        <tissue evidence="6">Testes</tissue>
    </source>
</reference>
<dbReference type="Pfam" id="PF00023">
    <property type="entry name" value="Ank"/>
    <property type="match status" value="1"/>
</dbReference>
<dbReference type="PROSITE" id="PS50225">
    <property type="entry name" value="SOCS"/>
    <property type="match status" value="1"/>
</dbReference>
<dbReference type="PANTHER" id="PTHR24173">
    <property type="entry name" value="ANKYRIN REPEAT CONTAINING"/>
    <property type="match status" value="1"/>
</dbReference>
<dbReference type="PROSITE" id="PS50297">
    <property type="entry name" value="ANK_REP_REGION"/>
    <property type="match status" value="2"/>
</dbReference>
<dbReference type="PROSITE" id="PS50088">
    <property type="entry name" value="ANK_REPEAT"/>
    <property type="match status" value="3"/>
</dbReference>
<dbReference type="InterPro" id="IPR002110">
    <property type="entry name" value="Ankyrin_rpt"/>
</dbReference>
<feature type="repeat" description="ANK" evidence="3">
    <location>
        <begin position="247"/>
        <end position="279"/>
    </location>
</feature>
<dbReference type="CDD" id="cd03723">
    <property type="entry name" value="SOCS_ASB4_ASB18"/>
    <property type="match status" value="1"/>
</dbReference>
<dbReference type="SUPFAM" id="SSF48403">
    <property type="entry name" value="Ankyrin repeat"/>
    <property type="match status" value="1"/>
</dbReference>
<dbReference type="Gene3D" id="1.10.750.20">
    <property type="entry name" value="SOCS box"/>
    <property type="match status" value="1"/>
</dbReference>
<accession>A0ABM0MRZ1</accession>
<evidence type="ECO:0000259" key="4">
    <source>
        <dbReference type="PROSITE" id="PS50225"/>
    </source>
</evidence>
<dbReference type="Gene3D" id="1.25.40.20">
    <property type="entry name" value="Ankyrin repeat-containing domain"/>
    <property type="match status" value="3"/>
</dbReference>
<dbReference type="InterPro" id="IPR036036">
    <property type="entry name" value="SOCS_box-like_dom_sf"/>
</dbReference>
<dbReference type="Pfam" id="PF12796">
    <property type="entry name" value="Ank_2"/>
    <property type="match status" value="2"/>
</dbReference>
<dbReference type="GeneID" id="102808282"/>
<keyword evidence="2 3" id="KW-0040">ANK repeat</keyword>
<dbReference type="Pfam" id="PF07525">
    <property type="entry name" value="SOCS_box"/>
    <property type="match status" value="1"/>
</dbReference>
<organism evidence="5 6">
    <name type="scientific">Saccoglossus kowalevskii</name>
    <name type="common">Acorn worm</name>
    <dbReference type="NCBI Taxonomy" id="10224"/>
    <lineage>
        <taxon>Eukaryota</taxon>
        <taxon>Metazoa</taxon>
        <taxon>Hemichordata</taxon>
        <taxon>Enteropneusta</taxon>
        <taxon>Harrimaniidae</taxon>
        <taxon>Saccoglossus</taxon>
    </lineage>
</organism>
<keyword evidence="1" id="KW-0677">Repeat</keyword>
<dbReference type="RefSeq" id="XP_006822782.1">
    <property type="nucleotide sequence ID" value="XM_006822719.1"/>
</dbReference>
<evidence type="ECO:0000256" key="1">
    <source>
        <dbReference type="ARBA" id="ARBA00022737"/>
    </source>
</evidence>
<dbReference type="Proteomes" id="UP000694865">
    <property type="component" value="Unplaced"/>
</dbReference>
<dbReference type="SMART" id="SM00248">
    <property type="entry name" value="ANK"/>
    <property type="match status" value="7"/>
</dbReference>
<sequence length="437" mass="49298">MDTEYPPIDLQREVFGICREDSWEVLDVLINQSSILVSTKIQVRNRSCFSCIHDTNETSFVAVTPLHVAATWGSWQCIKVLLNYGAQINFHLDDPSFYDYQPLYLAVSNAYMYNMLNKDLRYVKSVRLLLEAGAVVEYAGITSARGSLLNMVVGWNFDAEIVEFLIKYGANIKKADDLDRTALHYAAMFDRDAHHQHVLTLLKYDPDINKQDVHGNTALSYAAFRSTVNAVQALCENGADPNIKSAKAMTPLHYACRHGKTAVINYLKTVVEDINCTNHDGDTPLDLAIRNLSVFAKCLDLAEPDSEQVKSVYLCFQGLLNYGAVMEDFSGATLESVLVRSQATHLIDVVALLVNSQPYIDLRNVVVQLPSDIAYDAVLFYQTLLSLGSQPRKLQHLCRCSIRNYLGKRCHIVVNYLPLPVHLKRYILLDYRTLDFI</sequence>
<feature type="repeat" description="ANK" evidence="3">
    <location>
        <begin position="61"/>
        <end position="93"/>
    </location>
</feature>
<evidence type="ECO:0000256" key="2">
    <source>
        <dbReference type="ARBA" id="ARBA00023043"/>
    </source>
</evidence>
<evidence type="ECO:0000313" key="5">
    <source>
        <dbReference type="Proteomes" id="UP000694865"/>
    </source>
</evidence>
<evidence type="ECO:0000256" key="3">
    <source>
        <dbReference type="PROSITE-ProRule" id="PRU00023"/>
    </source>
</evidence>
<dbReference type="InterPro" id="IPR001496">
    <property type="entry name" value="SOCS_box"/>
</dbReference>
<feature type="repeat" description="ANK" evidence="3">
    <location>
        <begin position="214"/>
        <end position="246"/>
    </location>
</feature>
<feature type="domain" description="SOCS box" evidence="4">
    <location>
        <begin position="389"/>
        <end position="427"/>
    </location>
</feature>
<gene>
    <name evidence="6" type="primary">LOC102808282</name>
</gene>
<dbReference type="PANTHER" id="PTHR24173:SF74">
    <property type="entry name" value="ANKYRIN REPEAT DOMAIN-CONTAINING PROTEIN 16"/>
    <property type="match status" value="1"/>
</dbReference>
<dbReference type="SMART" id="SM00969">
    <property type="entry name" value="SOCS_box"/>
    <property type="match status" value="1"/>
</dbReference>
<dbReference type="SUPFAM" id="SSF158235">
    <property type="entry name" value="SOCS box-like"/>
    <property type="match status" value="1"/>
</dbReference>
<protein>
    <submittedName>
        <fullName evidence="6">Ankyrin repeat and SOCS box protein 10-like</fullName>
    </submittedName>
</protein>
<keyword evidence="5" id="KW-1185">Reference proteome</keyword>